<reference evidence="7 8" key="1">
    <citation type="journal article" date="2010" name="ISME J.">
        <title>Fine-scale evolution: genomic, phenotypic and ecological differentiation in two coexisting Salinibacter ruber strains.</title>
        <authorList>
            <person name="Pena A."/>
            <person name="Teeling H."/>
            <person name="Huerta-Cepas J."/>
            <person name="Santos F."/>
            <person name="Yarza P."/>
            <person name="Brito-Echeverria J."/>
            <person name="Lucio M."/>
            <person name="Schmitt-Kopplin P."/>
            <person name="Meseguer I."/>
            <person name="Schenowitz C."/>
            <person name="Dossat C."/>
            <person name="Barbe V."/>
            <person name="Dopazo J."/>
            <person name="Rossello-Mora R."/>
            <person name="Schuler M."/>
            <person name="Glockner F.O."/>
            <person name="Amann R."/>
            <person name="Gabaldon T."/>
            <person name="Anton J."/>
        </authorList>
    </citation>
    <scope>NUCLEOTIDE SEQUENCE [LARGE SCALE GENOMIC DNA]</scope>
    <source>
        <strain evidence="7 8">M8</strain>
    </source>
</reference>
<dbReference type="PROSITE" id="PS50893">
    <property type="entry name" value="ABC_TRANSPORTER_2"/>
    <property type="match status" value="1"/>
</dbReference>
<dbReference type="InterPro" id="IPR027417">
    <property type="entry name" value="P-loop_NTPase"/>
</dbReference>
<dbReference type="Pfam" id="PF00005">
    <property type="entry name" value="ABC_tran"/>
    <property type="match status" value="1"/>
</dbReference>
<feature type="region of interest" description="Disordered" evidence="5">
    <location>
        <begin position="1"/>
        <end position="24"/>
    </location>
</feature>
<dbReference type="InterPro" id="IPR003593">
    <property type="entry name" value="AAA+_ATPase"/>
</dbReference>
<evidence type="ECO:0000256" key="4">
    <source>
        <dbReference type="ARBA" id="ARBA00022840"/>
    </source>
</evidence>
<dbReference type="Gene3D" id="3.40.50.300">
    <property type="entry name" value="P-loop containing nucleotide triphosphate hydrolases"/>
    <property type="match status" value="1"/>
</dbReference>
<dbReference type="GO" id="GO:0016887">
    <property type="term" value="F:ATP hydrolysis activity"/>
    <property type="evidence" value="ECO:0007669"/>
    <property type="project" value="InterPro"/>
</dbReference>
<dbReference type="KEGG" id="srm:SRM_00970"/>
<dbReference type="AlphaFoldDB" id="D5H786"/>
<dbReference type="Proteomes" id="UP000000933">
    <property type="component" value="Chromosome"/>
</dbReference>
<feature type="domain" description="ABC transporter" evidence="6">
    <location>
        <begin position="70"/>
        <end position="274"/>
    </location>
</feature>
<keyword evidence="3" id="KW-0547">Nucleotide-binding</keyword>
<protein>
    <submittedName>
        <fullName evidence="7">ABC transporter</fullName>
    </submittedName>
</protein>
<dbReference type="GO" id="GO:0005524">
    <property type="term" value="F:ATP binding"/>
    <property type="evidence" value="ECO:0007669"/>
    <property type="project" value="UniProtKB-KW"/>
</dbReference>
<evidence type="ECO:0000256" key="1">
    <source>
        <dbReference type="ARBA" id="ARBA00005417"/>
    </source>
</evidence>
<dbReference type="SUPFAM" id="SSF52540">
    <property type="entry name" value="P-loop containing nucleoside triphosphate hydrolases"/>
    <property type="match status" value="1"/>
</dbReference>
<dbReference type="EMBL" id="FP565814">
    <property type="protein sequence ID" value="CBH23891.1"/>
    <property type="molecule type" value="Genomic_DNA"/>
</dbReference>
<keyword evidence="2" id="KW-0813">Transport</keyword>
<dbReference type="InterPro" id="IPR003439">
    <property type="entry name" value="ABC_transporter-like_ATP-bd"/>
</dbReference>
<dbReference type="HOGENOM" id="CLU_000604_1_2_10"/>
<evidence type="ECO:0000259" key="6">
    <source>
        <dbReference type="PROSITE" id="PS50893"/>
    </source>
</evidence>
<dbReference type="PANTHER" id="PTHR43335">
    <property type="entry name" value="ABC TRANSPORTER, ATP-BINDING PROTEIN"/>
    <property type="match status" value="1"/>
</dbReference>
<organism evidence="7 8">
    <name type="scientific">Salinibacter ruber (strain M8)</name>
    <dbReference type="NCBI Taxonomy" id="761659"/>
    <lineage>
        <taxon>Bacteria</taxon>
        <taxon>Pseudomonadati</taxon>
        <taxon>Rhodothermota</taxon>
        <taxon>Rhodothermia</taxon>
        <taxon>Rhodothermales</taxon>
        <taxon>Salinibacteraceae</taxon>
        <taxon>Salinibacter</taxon>
    </lineage>
</organism>
<reference evidence="8" key="2">
    <citation type="submission" date="2010-04" db="EMBL/GenBank/DDBJ databases">
        <title>Genome sequence of Salinibacter ruber M8.</title>
        <authorList>
            <consortium name="Genoscope"/>
        </authorList>
    </citation>
    <scope>NUCLEOTIDE SEQUENCE [LARGE SCALE GENOMIC DNA]</scope>
    <source>
        <strain evidence="8">M8</strain>
    </source>
</reference>
<gene>
    <name evidence="7" type="ordered locus">SRM_00970</name>
</gene>
<evidence type="ECO:0000313" key="7">
    <source>
        <dbReference type="EMBL" id="CBH23891.1"/>
    </source>
</evidence>
<keyword evidence="4" id="KW-0067">ATP-binding</keyword>
<accession>D5H786</accession>
<evidence type="ECO:0000313" key="8">
    <source>
        <dbReference type="Proteomes" id="UP000000933"/>
    </source>
</evidence>
<comment type="similarity">
    <text evidence="1">Belongs to the ABC transporter superfamily.</text>
</comment>
<evidence type="ECO:0000256" key="5">
    <source>
        <dbReference type="SAM" id="MobiDB-lite"/>
    </source>
</evidence>
<dbReference type="PANTHER" id="PTHR43335:SF4">
    <property type="entry name" value="ABC TRANSPORTER, ATP-BINDING PROTEIN"/>
    <property type="match status" value="1"/>
</dbReference>
<evidence type="ECO:0000256" key="3">
    <source>
        <dbReference type="ARBA" id="ARBA00022741"/>
    </source>
</evidence>
<dbReference type="SMART" id="SM00382">
    <property type="entry name" value="AAA"/>
    <property type="match status" value="1"/>
</dbReference>
<proteinExistence type="inferred from homology"/>
<evidence type="ECO:0000256" key="2">
    <source>
        <dbReference type="ARBA" id="ARBA00022448"/>
    </source>
</evidence>
<name>D5H786_SALRM</name>
<sequence>MTGKQWGAPTGVREKRPRSSMRTAVWRSGRPARRLRIGRQFLWSWSEKAVFSVPRITPRDDPFCRRMPTLTAEHVGHYFGRLLLFRELSVTLHAGETLAVTGANGAGKSTLLRILAGLLTPRTGRVVLTVSGAPVPDEEHPLRAGLVAPAVGVYEELTARETLRFLARARRVADPAARIDEVLARVGLAGRANDRVGTYSSGMRQRVKYAAALLAAPPLLLLDEPAANLDAAGREMVASITEAWRAQERLLVVATNRPDEAERHDRQLRIENHR</sequence>